<evidence type="ECO:0000313" key="1">
    <source>
        <dbReference type="EMBL" id="KAK3703065.1"/>
    </source>
</evidence>
<sequence length="544" mass="62131">MSETRVFSRREIEARIVAGDTLIIVEDHVLRLHAWQDIHPGGRLVIQHMVGRDATDEVSIHRIGRVEREWVNFVPPIQGGIFKEEIKSESTDAILAWDSDVIERSTPSSSKARYSATSRPNNQREFRPAGRLVPPPGGDNDGGVGTSQAVQGWKINALPDSFTAIAIQEAIDADIARYPSLDAATQRNITHKFRALHQRVYNEGFYDCRISEYIKEVVRYCVLFGLFLFCLDRQWYILSGATLGIFWQQIMFTAHDAGHCGISHNFVMDSLIGIFIGNFCCGLSIGWWKSSHNVHHLVTNDPVHDPDTQNVPLFSISPAFFSSVESSYYNGFQFPWNSFADYAVRLQKWTYYPIMAVARFNLYYLSWLHLASRRSIKRGTAAWIRPTEIVAILCYVYLFFYLLLWRTISDWQNAAIFLFVSHLATLPLQIQITLSHWGTSTSDLGPTEAFAQRQLRTTMDVACPEWLDFVHGGLQFQTAHHLFPRVPRHNLRRLQGLVKDFCEETAIEYQILGFVDGNHHVLNKLQQITDQAKRLAAHSEERSG</sequence>
<evidence type="ECO:0000313" key="2">
    <source>
        <dbReference type="Proteomes" id="UP001281147"/>
    </source>
</evidence>
<gene>
    <name evidence="1" type="ORF">LTR37_014676</name>
</gene>
<reference evidence="1" key="1">
    <citation type="submission" date="2023-07" db="EMBL/GenBank/DDBJ databases">
        <title>Black Yeasts Isolated from many extreme environments.</title>
        <authorList>
            <person name="Coleine C."/>
            <person name="Stajich J.E."/>
            <person name="Selbmann L."/>
        </authorList>
    </citation>
    <scope>NUCLEOTIDE SEQUENCE</scope>
    <source>
        <strain evidence="1">CCFEE 5714</strain>
    </source>
</reference>
<name>A0ACC3MVP0_9PEZI</name>
<dbReference type="Proteomes" id="UP001281147">
    <property type="component" value="Unassembled WGS sequence"/>
</dbReference>
<organism evidence="1 2">
    <name type="scientific">Vermiconidia calcicola</name>
    <dbReference type="NCBI Taxonomy" id="1690605"/>
    <lineage>
        <taxon>Eukaryota</taxon>
        <taxon>Fungi</taxon>
        <taxon>Dikarya</taxon>
        <taxon>Ascomycota</taxon>
        <taxon>Pezizomycotina</taxon>
        <taxon>Dothideomycetes</taxon>
        <taxon>Dothideomycetidae</taxon>
        <taxon>Mycosphaerellales</taxon>
        <taxon>Extremaceae</taxon>
        <taxon>Vermiconidia</taxon>
    </lineage>
</organism>
<protein>
    <submittedName>
        <fullName evidence="1">Uncharacterized protein</fullName>
    </submittedName>
</protein>
<accession>A0ACC3MVP0</accession>
<proteinExistence type="predicted"/>
<keyword evidence="2" id="KW-1185">Reference proteome</keyword>
<dbReference type="EMBL" id="JAUTXU010000156">
    <property type="protein sequence ID" value="KAK3703065.1"/>
    <property type="molecule type" value="Genomic_DNA"/>
</dbReference>
<comment type="caution">
    <text evidence="1">The sequence shown here is derived from an EMBL/GenBank/DDBJ whole genome shotgun (WGS) entry which is preliminary data.</text>
</comment>